<name>A0AAP0RKH0_LIQFO</name>
<accession>A0AAP0RKH0</accession>
<dbReference type="AlphaFoldDB" id="A0AAP0RKH0"/>
<dbReference type="EMBL" id="JBBPBK010000008">
    <property type="protein sequence ID" value="KAK9279033.1"/>
    <property type="molecule type" value="Genomic_DNA"/>
</dbReference>
<keyword evidence="2" id="KW-1185">Reference proteome</keyword>
<protein>
    <submittedName>
        <fullName evidence="1">Uncharacterized protein</fullName>
    </submittedName>
</protein>
<reference evidence="1 2" key="1">
    <citation type="journal article" date="2024" name="Plant J.">
        <title>Genome sequences and population genomics reveal climatic adaptation and genomic divergence between two closely related sweetgum species.</title>
        <authorList>
            <person name="Xu W.Q."/>
            <person name="Ren C.Q."/>
            <person name="Zhang X.Y."/>
            <person name="Comes H.P."/>
            <person name="Liu X.H."/>
            <person name="Li Y.G."/>
            <person name="Kettle C.J."/>
            <person name="Jalonen R."/>
            <person name="Gaisberger H."/>
            <person name="Ma Y.Z."/>
            <person name="Qiu Y.X."/>
        </authorList>
    </citation>
    <scope>NUCLEOTIDE SEQUENCE [LARGE SCALE GENOMIC DNA]</scope>
    <source>
        <strain evidence="1">Hangzhou</strain>
    </source>
</reference>
<gene>
    <name evidence="1" type="ORF">L1049_012708</name>
</gene>
<organism evidence="1 2">
    <name type="scientific">Liquidambar formosana</name>
    <name type="common">Formosan gum</name>
    <dbReference type="NCBI Taxonomy" id="63359"/>
    <lineage>
        <taxon>Eukaryota</taxon>
        <taxon>Viridiplantae</taxon>
        <taxon>Streptophyta</taxon>
        <taxon>Embryophyta</taxon>
        <taxon>Tracheophyta</taxon>
        <taxon>Spermatophyta</taxon>
        <taxon>Magnoliopsida</taxon>
        <taxon>eudicotyledons</taxon>
        <taxon>Gunneridae</taxon>
        <taxon>Pentapetalae</taxon>
        <taxon>Saxifragales</taxon>
        <taxon>Altingiaceae</taxon>
        <taxon>Liquidambar</taxon>
    </lineage>
</organism>
<evidence type="ECO:0000313" key="1">
    <source>
        <dbReference type="EMBL" id="KAK9279033.1"/>
    </source>
</evidence>
<dbReference type="Proteomes" id="UP001415857">
    <property type="component" value="Unassembled WGS sequence"/>
</dbReference>
<evidence type="ECO:0000313" key="2">
    <source>
        <dbReference type="Proteomes" id="UP001415857"/>
    </source>
</evidence>
<proteinExistence type="predicted"/>
<comment type="caution">
    <text evidence="1">The sequence shown here is derived from an EMBL/GenBank/DDBJ whole genome shotgun (WGS) entry which is preliminary data.</text>
</comment>
<sequence length="211" mass="24623">MPVALLEYIGQRFGPRNYGVPQNGQPDRNEVMNMIENYVGHYQNRRIRRPMYRKPYLEWIDQHNEFPRGEERRSIVEHIGRFVIQCGELANNDLKFYSFLGRNGGEFSHAVLSDPNYEIDLVEIIGQKIIVYTALQRKDVEVPLPATTTAKRNPMEIGKKYTFDILRASDIFDNLLAGKYIKVLEGHKVPTKEPEHYYKWHGVKSHTTNNS</sequence>